<gene>
    <name evidence="2" type="primary">P0418E08.136</name>
    <name evidence="3" type="synonym">OJ1341_A08.114</name>
</gene>
<dbReference type="EMBL" id="AP003754">
    <property type="protein sequence ID" value="BAD30203.1"/>
    <property type="molecule type" value="Genomic_DNA"/>
</dbReference>
<dbReference type="Proteomes" id="UP000000763">
    <property type="component" value="Chromosome 7"/>
</dbReference>
<keyword evidence="1" id="KW-0812">Transmembrane</keyword>
<dbReference type="EMBL" id="AP004382">
    <property type="protein sequence ID" value="BAC16091.1"/>
    <property type="molecule type" value="Genomic_DNA"/>
</dbReference>
<evidence type="ECO:0000313" key="4">
    <source>
        <dbReference type="Proteomes" id="UP000000763"/>
    </source>
</evidence>
<keyword evidence="1" id="KW-1133">Transmembrane helix</keyword>
<accession>Q8GSD4</accession>
<protein>
    <submittedName>
        <fullName evidence="2">Uncharacterized protein</fullName>
    </submittedName>
</protein>
<reference evidence="2" key="2">
    <citation type="submission" date="2001-11" db="EMBL/GenBank/DDBJ databases">
        <title>Oryza sativa nipponbare(GA3) genomic DNA, chromosome 7, PAC clone:P0418E08.</title>
        <authorList>
            <person name="Sasaki T."/>
            <person name="Matsumoto T."/>
            <person name="Yamamoto K."/>
        </authorList>
    </citation>
    <scope>NUCLEOTIDE SEQUENCE</scope>
</reference>
<keyword evidence="1" id="KW-0472">Membrane</keyword>
<reference evidence="4" key="4">
    <citation type="journal article" date="2008" name="Nucleic Acids Res.">
        <title>The rice annotation project database (RAP-DB): 2008 update.</title>
        <authorList>
            <consortium name="The rice annotation project (RAP)"/>
        </authorList>
    </citation>
    <scope>GENOME REANNOTATION</scope>
    <source>
        <strain evidence="4">cv. Nipponbare</strain>
    </source>
</reference>
<feature type="transmembrane region" description="Helical" evidence="1">
    <location>
        <begin position="15"/>
        <end position="33"/>
    </location>
</feature>
<sequence length="111" mass="12332">MGGNRALQVAMGSQSIVQLGLSMFLPMFMGIGLEKAKIQALVDRTDQAWHQGARSSLAVIHVRISVCRASRFGCRQRRSARWVPEPSTVHLPTRYSKQAFFCEDVLGNSKV</sequence>
<reference evidence="3" key="1">
    <citation type="submission" date="2001-06" db="EMBL/GenBank/DDBJ databases">
        <title>Oryza sativa nipponbare(GA3) genomic DNA, chromosome 7, BAC clone:OJ1341_A08.</title>
        <authorList>
            <person name="Sasaki T."/>
            <person name="Matsumoto T."/>
            <person name="Yamamoto K."/>
        </authorList>
    </citation>
    <scope>NUCLEOTIDE SEQUENCE</scope>
</reference>
<organism evidence="2 4">
    <name type="scientific">Oryza sativa subsp. japonica</name>
    <name type="common">Rice</name>
    <dbReference type="NCBI Taxonomy" id="39947"/>
    <lineage>
        <taxon>Eukaryota</taxon>
        <taxon>Viridiplantae</taxon>
        <taxon>Streptophyta</taxon>
        <taxon>Embryophyta</taxon>
        <taxon>Tracheophyta</taxon>
        <taxon>Spermatophyta</taxon>
        <taxon>Magnoliopsida</taxon>
        <taxon>Liliopsida</taxon>
        <taxon>Poales</taxon>
        <taxon>Poaceae</taxon>
        <taxon>BOP clade</taxon>
        <taxon>Oryzoideae</taxon>
        <taxon>Oryzeae</taxon>
        <taxon>Oryzinae</taxon>
        <taxon>Oryza</taxon>
        <taxon>Oryza sativa</taxon>
    </lineage>
</organism>
<evidence type="ECO:0000313" key="2">
    <source>
        <dbReference type="EMBL" id="BAC16091.1"/>
    </source>
</evidence>
<proteinExistence type="predicted"/>
<name>Q8GSD4_ORYSJ</name>
<reference evidence="4" key="3">
    <citation type="journal article" date="2005" name="Nature">
        <title>The map-based sequence of the rice genome.</title>
        <authorList>
            <consortium name="International rice genome sequencing project (IRGSP)"/>
            <person name="Matsumoto T."/>
            <person name="Wu J."/>
            <person name="Kanamori H."/>
            <person name="Katayose Y."/>
            <person name="Fujisawa M."/>
            <person name="Namiki N."/>
            <person name="Mizuno H."/>
            <person name="Yamamoto K."/>
            <person name="Antonio B.A."/>
            <person name="Baba T."/>
            <person name="Sakata K."/>
            <person name="Nagamura Y."/>
            <person name="Aoki H."/>
            <person name="Arikawa K."/>
            <person name="Arita K."/>
            <person name="Bito T."/>
            <person name="Chiden Y."/>
            <person name="Fujitsuka N."/>
            <person name="Fukunaka R."/>
            <person name="Hamada M."/>
            <person name="Harada C."/>
            <person name="Hayashi A."/>
            <person name="Hijishita S."/>
            <person name="Honda M."/>
            <person name="Hosokawa S."/>
            <person name="Ichikawa Y."/>
            <person name="Idonuma A."/>
            <person name="Iijima M."/>
            <person name="Ikeda M."/>
            <person name="Ikeno M."/>
            <person name="Ito K."/>
            <person name="Ito S."/>
            <person name="Ito T."/>
            <person name="Ito Y."/>
            <person name="Ito Y."/>
            <person name="Iwabuchi A."/>
            <person name="Kamiya K."/>
            <person name="Karasawa W."/>
            <person name="Kurita K."/>
            <person name="Katagiri S."/>
            <person name="Kikuta A."/>
            <person name="Kobayashi H."/>
            <person name="Kobayashi N."/>
            <person name="Machita K."/>
            <person name="Maehara T."/>
            <person name="Masukawa M."/>
            <person name="Mizubayashi T."/>
            <person name="Mukai Y."/>
            <person name="Nagasaki H."/>
            <person name="Nagata Y."/>
            <person name="Naito S."/>
            <person name="Nakashima M."/>
            <person name="Nakama Y."/>
            <person name="Nakamichi Y."/>
            <person name="Nakamura M."/>
            <person name="Meguro A."/>
            <person name="Negishi M."/>
            <person name="Ohta I."/>
            <person name="Ohta T."/>
            <person name="Okamoto M."/>
            <person name="Ono N."/>
            <person name="Saji S."/>
            <person name="Sakaguchi M."/>
            <person name="Sakai K."/>
            <person name="Shibata M."/>
            <person name="Shimokawa T."/>
            <person name="Song J."/>
            <person name="Takazaki Y."/>
            <person name="Terasawa K."/>
            <person name="Tsugane M."/>
            <person name="Tsuji K."/>
            <person name="Ueda S."/>
            <person name="Waki K."/>
            <person name="Yamagata H."/>
            <person name="Yamamoto M."/>
            <person name="Yamamoto S."/>
            <person name="Yamane H."/>
            <person name="Yoshiki S."/>
            <person name="Yoshihara R."/>
            <person name="Yukawa K."/>
            <person name="Zhong H."/>
            <person name="Yano M."/>
            <person name="Yuan Q."/>
            <person name="Ouyang S."/>
            <person name="Liu J."/>
            <person name="Jones K.M."/>
            <person name="Gansberger K."/>
            <person name="Moffat K."/>
            <person name="Hill J."/>
            <person name="Bera J."/>
            <person name="Fadrosh D."/>
            <person name="Jin S."/>
            <person name="Johri S."/>
            <person name="Kim M."/>
            <person name="Overton L."/>
            <person name="Reardon M."/>
            <person name="Tsitrin T."/>
            <person name="Vuong H."/>
            <person name="Weaver B."/>
            <person name="Ciecko A."/>
            <person name="Tallon L."/>
            <person name="Jackson J."/>
            <person name="Pai G."/>
            <person name="Aken S.V."/>
            <person name="Utterback T."/>
            <person name="Reidmuller S."/>
            <person name="Feldblyum T."/>
            <person name="Hsiao J."/>
            <person name="Zismann V."/>
            <person name="Iobst S."/>
            <person name="de Vazeille A.R."/>
            <person name="Buell C.R."/>
            <person name="Ying K."/>
            <person name="Li Y."/>
            <person name="Lu T."/>
            <person name="Huang Y."/>
            <person name="Zhao Q."/>
            <person name="Feng Q."/>
            <person name="Zhang L."/>
            <person name="Zhu J."/>
            <person name="Weng Q."/>
            <person name="Mu J."/>
            <person name="Lu Y."/>
            <person name="Fan D."/>
            <person name="Liu Y."/>
            <person name="Guan J."/>
            <person name="Zhang Y."/>
            <person name="Yu S."/>
            <person name="Liu X."/>
            <person name="Zhang Y."/>
            <person name="Hong G."/>
            <person name="Han B."/>
            <person name="Choisne N."/>
            <person name="Demange N."/>
            <person name="Orjeda G."/>
            <person name="Samain S."/>
            <person name="Cattolico L."/>
            <person name="Pelletier E."/>
            <person name="Couloux A."/>
            <person name="Segurens B."/>
            <person name="Wincker P."/>
            <person name="D'Hont A."/>
            <person name="Scarpelli C."/>
            <person name="Weissenbach J."/>
            <person name="Salanoubat M."/>
            <person name="Quetier F."/>
            <person name="Yu Y."/>
            <person name="Kim H.R."/>
            <person name="Rambo T."/>
            <person name="Currie J."/>
            <person name="Collura K."/>
            <person name="Luo M."/>
            <person name="Yang T."/>
            <person name="Ammiraju J.S.S."/>
            <person name="Engler F."/>
            <person name="Soderlund C."/>
            <person name="Wing R.A."/>
            <person name="Palmer L.E."/>
            <person name="de la Bastide M."/>
            <person name="Spiegel L."/>
            <person name="Nascimento L."/>
            <person name="Zutavern T."/>
            <person name="O'Shaughnessy A."/>
            <person name="Dike S."/>
            <person name="Dedhia N."/>
            <person name="Preston R."/>
            <person name="Balija V."/>
            <person name="McCombie W.R."/>
            <person name="Chow T."/>
            <person name="Chen H."/>
            <person name="Chung M."/>
            <person name="Chen C."/>
            <person name="Shaw J."/>
            <person name="Wu H."/>
            <person name="Hsiao K."/>
            <person name="Chao Y."/>
            <person name="Chu M."/>
            <person name="Cheng C."/>
            <person name="Hour A."/>
            <person name="Lee P."/>
            <person name="Lin S."/>
            <person name="Lin Y."/>
            <person name="Liou J."/>
            <person name="Liu S."/>
            <person name="Hsing Y."/>
            <person name="Raghuvanshi S."/>
            <person name="Mohanty A."/>
            <person name="Bharti A.K."/>
            <person name="Gaur A."/>
            <person name="Gupta V."/>
            <person name="Kumar D."/>
            <person name="Ravi V."/>
            <person name="Vij S."/>
            <person name="Kapur A."/>
            <person name="Khurana P."/>
            <person name="Khurana P."/>
            <person name="Khurana J.P."/>
            <person name="Tyagi A.K."/>
            <person name="Gaikwad K."/>
            <person name="Singh A."/>
            <person name="Dalal V."/>
            <person name="Srivastava S."/>
            <person name="Dixit A."/>
            <person name="Pal A.K."/>
            <person name="Ghazi I.A."/>
            <person name="Yadav M."/>
            <person name="Pandit A."/>
            <person name="Bhargava A."/>
            <person name="Sureshbabu K."/>
            <person name="Batra K."/>
            <person name="Sharma T.R."/>
            <person name="Mohapatra T."/>
            <person name="Singh N.K."/>
            <person name="Messing J."/>
            <person name="Nelson A.B."/>
            <person name="Fuks G."/>
            <person name="Kavchok S."/>
            <person name="Keizer G."/>
            <person name="Linton E."/>
            <person name="Llaca V."/>
            <person name="Song R."/>
            <person name="Tanyolac B."/>
            <person name="Young S."/>
            <person name="Ho-Il K."/>
            <person name="Hahn J.H."/>
            <person name="Sangsakoo G."/>
            <person name="Vanavichit A."/>
            <person name="de Mattos Luiz.A.T."/>
            <person name="Zimmer P.D."/>
            <person name="Malone G."/>
            <person name="Dellagostin O."/>
            <person name="de Oliveira A.C."/>
            <person name="Bevan M."/>
            <person name="Bancroft I."/>
            <person name="Minx P."/>
            <person name="Cordum H."/>
            <person name="Wilson R."/>
            <person name="Cheng Z."/>
            <person name="Jin W."/>
            <person name="Jiang J."/>
            <person name="Leong S.A."/>
            <person name="Iwama H."/>
            <person name="Gojobori T."/>
            <person name="Itoh T."/>
            <person name="Niimura Y."/>
            <person name="Fujii Y."/>
            <person name="Habara T."/>
            <person name="Sakai H."/>
            <person name="Sato Y."/>
            <person name="Wilson G."/>
            <person name="Kumar K."/>
            <person name="McCouch S."/>
            <person name="Juretic N."/>
            <person name="Hoen D."/>
            <person name="Wright S."/>
            <person name="Bruskiewich R."/>
            <person name="Bureau T."/>
            <person name="Miyao A."/>
            <person name="Hirochika H."/>
            <person name="Nishikawa T."/>
            <person name="Kadowaki K."/>
            <person name="Sugiura M."/>
            <person name="Burr B."/>
            <person name="Sasaki T."/>
        </authorList>
    </citation>
    <scope>NUCLEOTIDE SEQUENCE [LARGE SCALE GENOMIC DNA]</scope>
    <source>
        <strain evidence="4">cv. Nipponbare</strain>
    </source>
</reference>
<evidence type="ECO:0000313" key="3">
    <source>
        <dbReference type="EMBL" id="BAD30203.1"/>
    </source>
</evidence>
<evidence type="ECO:0000256" key="1">
    <source>
        <dbReference type="SAM" id="Phobius"/>
    </source>
</evidence>
<dbReference type="AlphaFoldDB" id="Q8GSD4"/>